<dbReference type="STRING" id="1212489.Ldro_1841"/>
<organism evidence="1 2">
    <name type="scientific">Legionella drozanskii LLAP-1</name>
    <dbReference type="NCBI Taxonomy" id="1212489"/>
    <lineage>
        <taxon>Bacteria</taxon>
        <taxon>Pseudomonadati</taxon>
        <taxon>Pseudomonadota</taxon>
        <taxon>Gammaproteobacteria</taxon>
        <taxon>Legionellales</taxon>
        <taxon>Legionellaceae</taxon>
        <taxon>Legionella</taxon>
    </lineage>
</organism>
<dbReference type="SUPFAM" id="SSF52768">
    <property type="entry name" value="Arginase/deacetylase"/>
    <property type="match status" value="1"/>
</dbReference>
<evidence type="ECO:0008006" key="3">
    <source>
        <dbReference type="Google" id="ProtNLM"/>
    </source>
</evidence>
<reference evidence="1 2" key="1">
    <citation type="submission" date="2015-11" db="EMBL/GenBank/DDBJ databases">
        <title>Genomic analysis of 38 Legionella species identifies large and diverse effector repertoires.</title>
        <authorList>
            <person name="Burstein D."/>
            <person name="Amaro F."/>
            <person name="Zusman T."/>
            <person name="Lifshitz Z."/>
            <person name="Cohen O."/>
            <person name="Gilbert J.A."/>
            <person name="Pupko T."/>
            <person name="Shuman H.A."/>
            <person name="Segal G."/>
        </authorList>
    </citation>
    <scope>NUCLEOTIDE SEQUENCE [LARGE SCALE GENOMIC DNA]</scope>
    <source>
        <strain evidence="1 2">ATCC 700990</strain>
    </source>
</reference>
<comment type="caution">
    <text evidence="1">The sequence shown here is derived from an EMBL/GenBank/DDBJ whole genome shotgun (WGS) entry which is preliminary data.</text>
</comment>
<dbReference type="InterPro" id="IPR023696">
    <property type="entry name" value="Ureohydrolase_dom_sf"/>
</dbReference>
<sequence>MTIIISHSECLLHNAEIQHPECPERLKVINQALSSSGLEPILLLYLLFPEKHVKKWQK</sequence>
<gene>
    <name evidence="1" type="ORF">Ldro_1841</name>
</gene>
<evidence type="ECO:0000313" key="2">
    <source>
        <dbReference type="Proteomes" id="UP000054736"/>
    </source>
</evidence>
<keyword evidence="2" id="KW-1185">Reference proteome</keyword>
<protein>
    <recommendedName>
        <fullName evidence="3">Histone deacetylase-like amidohydrolase</fullName>
    </recommendedName>
</protein>
<proteinExistence type="predicted"/>
<dbReference type="AlphaFoldDB" id="A0A0W0SU74"/>
<accession>A0A0W0SU74</accession>
<dbReference type="PATRIC" id="fig|1212489.4.peg.1945"/>
<dbReference type="EMBL" id="LNXY01000023">
    <property type="protein sequence ID" value="KTC86835.1"/>
    <property type="molecule type" value="Genomic_DNA"/>
</dbReference>
<dbReference type="Proteomes" id="UP000054736">
    <property type="component" value="Unassembled WGS sequence"/>
</dbReference>
<evidence type="ECO:0000313" key="1">
    <source>
        <dbReference type="EMBL" id="KTC86835.1"/>
    </source>
</evidence>
<name>A0A0W0SU74_9GAMM</name>